<feature type="repeat" description="WD" evidence="3">
    <location>
        <begin position="589"/>
        <end position="621"/>
    </location>
</feature>
<sequence length="715" mass="79801">MNALSTDEIRGLFNTLSTEYERLNTVRSDLEAECAQLMDYIDGQVKQISSLSSDLEKLRKEVANSHHLSNMHPKPSLPPDYRSDYPNGPSNSNLTNPQLLLNNSHTGTKQAFNNQINPNSTYNFNSPSKNIYIQGQNISPSNISSSNINNNNLNHNNNSNSNGFNVLNSINNSSGQKTSQTNNLSTFYQNANTKNHSNNLITNEVNENITTTLSSSSNGDESIQNDYEITCLIPPEKIERSLNISLVAEILDVSVISSTGFSPDGKTLAIGSDRTLRVYDVARDDFLFQYTFQDGTDENTSNHLRSLAWAADGSRVFCGGEDHHVRVFSVPEGSLPASFEAGNGEVFQLQVSHDNSFLAAVTGDGTLSIWDMATLKNKQNLKRRKHSQNQVTTSTIPNNSNSCTTVDNSQTNISNERSNLKENELNETLRNAEEEDLKDIHESPTQNNQNENDNNNVNENKIENESKNENENKSENETKNENENKNENDNTNQQLNQEQKSENEDGKDFEEDEEEDDFNLNENENENCHENEKEDNNNSSDNEEDQENSGSGVATSLSISDDDKVIAVGYCDSYVGIWNLDNKSLSCHTQCHSSGVYSVKFYDKSTKLATSSLDYTVKLWSCLNDYSELHLLKVLNGHTNFVLSLAINPNEKWLLSGSKDLTAKLTDVQIPEMVYSIKAHTNSVITVSFSNDGTMFCTGSGDKSVRIWSIQYENE</sequence>
<keyword evidence="7" id="KW-1185">Reference proteome</keyword>
<evidence type="ECO:0000256" key="2">
    <source>
        <dbReference type="ARBA" id="ARBA00022737"/>
    </source>
</evidence>
<dbReference type="GO" id="GO:1990234">
    <property type="term" value="C:transferase complex"/>
    <property type="evidence" value="ECO:0007669"/>
    <property type="project" value="UniProtKB-ARBA"/>
</dbReference>
<name>A0A1J4JNZ9_9EUKA</name>
<feature type="repeat" description="WD" evidence="3">
    <location>
        <begin position="677"/>
        <end position="715"/>
    </location>
</feature>
<evidence type="ECO:0000313" key="7">
    <source>
        <dbReference type="Proteomes" id="UP000179807"/>
    </source>
</evidence>
<feature type="compositionally biased region" description="Polar residues" evidence="5">
    <location>
        <begin position="170"/>
        <end position="181"/>
    </location>
</feature>
<comment type="caution">
    <text evidence="6">The sequence shown here is derived from an EMBL/GenBank/DDBJ whole genome shotgun (WGS) entry which is preliminary data.</text>
</comment>
<dbReference type="AlphaFoldDB" id="A0A1J4JNZ9"/>
<feature type="region of interest" description="Disordered" evidence="5">
    <location>
        <begin position="65"/>
        <end position="120"/>
    </location>
</feature>
<dbReference type="Gene3D" id="2.130.10.10">
    <property type="entry name" value="YVTN repeat-like/Quinoprotein amine dehydrogenase"/>
    <property type="match status" value="2"/>
</dbReference>
<feature type="compositionally biased region" description="Basic and acidic residues" evidence="5">
    <location>
        <begin position="460"/>
        <end position="488"/>
    </location>
</feature>
<keyword evidence="4" id="KW-0175">Coiled coil</keyword>
<accession>A0A1J4JNZ9</accession>
<evidence type="ECO:0000256" key="4">
    <source>
        <dbReference type="SAM" id="Coils"/>
    </source>
</evidence>
<dbReference type="PROSITE" id="PS50294">
    <property type="entry name" value="WD_REPEATS_REGION"/>
    <property type="match status" value="3"/>
</dbReference>
<feature type="region of interest" description="Disordered" evidence="5">
    <location>
        <begin position="380"/>
        <end position="556"/>
    </location>
</feature>
<dbReference type="VEuPathDB" id="TrichDB:TRFO_32375"/>
<dbReference type="PANTHER" id="PTHR22847:SF637">
    <property type="entry name" value="WD REPEAT DOMAIN 5B"/>
    <property type="match status" value="1"/>
</dbReference>
<dbReference type="PANTHER" id="PTHR22847">
    <property type="entry name" value="WD40 REPEAT PROTEIN"/>
    <property type="match status" value="1"/>
</dbReference>
<reference evidence="6" key="1">
    <citation type="submission" date="2016-10" db="EMBL/GenBank/DDBJ databases">
        <authorList>
            <person name="Benchimol M."/>
            <person name="Almeida L.G."/>
            <person name="Vasconcelos A.T."/>
            <person name="Perreira-Neves A."/>
            <person name="Rosa I.A."/>
            <person name="Tasca T."/>
            <person name="Bogo M.R."/>
            <person name="de Souza W."/>
        </authorList>
    </citation>
    <scope>NUCLEOTIDE SEQUENCE [LARGE SCALE GENOMIC DNA]</scope>
    <source>
        <strain evidence="6">K</strain>
    </source>
</reference>
<evidence type="ECO:0000313" key="6">
    <source>
        <dbReference type="EMBL" id="OHT00857.1"/>
    </source>
</evidence>
<evidence type="ECO:0000256" key="1">
    <source>
        <dbReference type="ARBA" id="ARBA00022574"/>
    </source>
</evidence>
<dbReference type="PRINTS" id="PR00320">
    <property type="entry name" value="GPROTEINBRPT"/>
</dbReference>
<dbReference type="InterPro" id="IPR011047">
    <property type="entry name" value="Quinoprotein_ADH-like_sf"/>
</dbReference>
<evidence type="ECO:0008006" key="8">
    <source>
        <dbReference type="Google" id="ProtNLM"/>
    </source>
</evidence>
<dbReference type="InterPro" id="IPR019775">
    <property type="entry name" value="WD40_repeat_CS"/>
</dbReference>
<gene>
    <name evidence="6" type="ORF">TRFO_32375</name>
</gene>
<keyword evidence="2" id="KW-0677">Repeat</keyword>
<dbReference type="Pfam" id="PF00400">
    <property type="entry name" value="WD40"/>
    <property type="match status" value="6"/>
</dbReference>
<feature type="compositionally biased region" description="Basic and acidic residues" evidence="5">
    <location>
        <begin position="526"/>
        <end position="536"/>
    </location>
</feature>
<dbReference type="EMBL" id="MLAK01000936">
    <property type="protein sequence ID" value="OHT00857.1"/>
    <property type="molecule type" value="Genomic_DNA"/>
</dbReference>
<dbReference type="GeneID" id="94843166"/>
<feature type="compositionally biased region" description="Polar residues" evidence="5">
    <location>
        <begin position="388"/>
        <end position="417"/>
    </location>
</feature>
<dbReference type="InterPro" id="IPR020472">
    <property type="entry name" value="WD40_PAC1"/>
</dbReference>
<feature type="repeat" description="WD" evidence="3">
    <location>
        <begin position="635"/>
        <end position="676"/>
    </location>
</feature>
<feature type="compositionally biased region" description="Low complexity" evidence="5">
    <location>
        <begin position="489"/>
        <end position="498"/>
    </location>
</feature>
<protein>
    <recommendedName>
        <fullName evidence="8">Transcriptional repressor Tup1 N-terminal domain-containing protein</fullName>
    </recommendedName>
</protein>
<dbReference type="RefSeq" id="XP_068353993.1">
    <property type="nucleotide sequence ID" value="XM_068508462.1"/>
</dbReference>
<dbReference type="PROSITE" id="PS00678">
    <property type="entry name" value="WD_REPEATS_1"/>
    <property type="match status" value="1"/>
</dbReference>
<organism evidence="6 7">
    <name type="scientific">Tritrichomonas foetus</name>
    <dbReference type="NCBI Taxonomy" id="1144522"/>
    <lineage>
        <taxon>Eukaryota</taxon>
        <taxon>Metamonada</taxon>
        <taxon>Parabasalia</taxon>
        <taxon>Tritrichomonadida</taxon>
        <taxon>Tritrichomonadidae</taxon>
        <taxon>Tritrichomonas</taxon>
    </lineage>
</organism>
<dbReference type="OrthoDB" id="17410at2759"/>
<feature type="region of interest" description="Disordered" evidence="5">
    <location>
        <begin position="157"/>
        <end position="181"/>
    </location>
</feature>
<keyword evidence="1 3" id="KW-0853">WD repeat</keyword>
<dbReference type="Proteomes" id="UP000179807">
    <property type="component" value="Unassembled WGS sequence"/>
</dbReference>
<evidence type="ECO:0000256" key="5">
    <source>
        <dbReference type="SAM" id="MobiDB-lite"/>
    </source>
</evidence>
<feature type="coiled-coil region" evidence="4">
    <location>
        <begin position="13"/>
        <end position="61"/>
    </location>
</feature>
<dbReference type="SUPFAM" id="SSF50998">
    <property type="entry name" value="Quinoprotein alcohol dehydrogenase-like"/>
    <property type="match status" value="1"/>
</dbReference>
<dbReference type="InterPro" id="IPR015943">
    <property type="entry name" value="WD40/YVTN_repeat-like_dom_sf"/>
</dbReference>
<evidence type="ECO:0000256" key="3">
    <source>
        <dbReference type="PROSITE-ProRule" id="PRU00221"/>
    </source>
</evidence>
<feature type="compositionally biased region" description="Polar residues" evidence="5">
    <location>
        <begin position="88"/>
        <end position="120"/>
    </location>
</feature>
<feature type="repeat" description="WD" evidence="3">
    <location>
        <begin position="339"/>
        <end position="380"/>
    </location>
</feature>
<feature type="compositionally biased region" description="Low complexity" evidence="5">
    <location>
        <begin position="446"/>
        <end position="459"/>
    </location>
</feature>
<feature type="compositionally biased region" description="Low complexity" evidence="5">
    <location>
        <begin position="157"/>
        <end position="169"/>
    </location>
</feature>
<dbReference type="InterPro" id="IPR001680">
    <property type="entry name" value="WD40_rpt"/>
</dbReference>
<dbReference type="SMART" id="SM00320">
    <property type="entry name" value="WD40"/>
    <property type="match status" value="7"/>
</dbReference>
<dbReference type="PROSITE" id="PS50082">
    <property type="entry name" value="WD_REPEATS_2"/>
    <property type="match status" value="4"/>
</dbReference>
<feature type="compositionally biased region" description="Acidic residues" evidence="5">
    <location>
        <begin position="507"/>
        <end position="525"/>
    </location>
</feature>
<dbReference type="CDD" id="cd00200">
    <property type="entry name" value="WD40"/>
    <property type="match status" value="1"/>
</dbReference>
<proteinExistence type="predicted"/>